<organism evidence="4 5">
    <name type="scientific">Nisaea acidiphila</name>
    <dbReference type="NCBI Taxonomy" id="1862145"/>
    <lineage>
        <taxon>Bacteria</taxon>
        <taxon>Pseudomonadati</taxon>
        <taxon>Pseudomonadota</taxon>
        <taxon>Alphaproteobacteria</taxon>
        <taxon>Rhodospirillales</taxon>
        <taxon>Thalassobaculaceae</taxon>
        <taxon>Nisaea</taxon>
    </lineage>
</organism>
<feature type="transmembrane region" description="Helical" evidence="2">
    <location>
        <begin position="500"/>
        <end position="521"/>
    </location>
</feature>
<dbReference type="Proteomes" id="UP001060336">
    <property type="component" value="Chromosome"/>
</dbReference>
<name>A0A9J7AQ93_9PROT</name>
<dbReference type="GO" id="GO:0005886">
    <property type="term" value="C:plasma membrane"/>
    <property type="evidence" value="ECO:0007669"/>
    <property type="project" value="UniProtKB-SubCell"/>
</dbReference>
<feature type="transmembrane region" description="Helical" evidence="2">
    <location>
        <begin position="171"/>
        <end position="190"/>
    </location>
</feature>
<dbReference type="PANTHER" id="PTHR43849">
    <property type="entry name" value="BLL3936 PROTEIN"/>
    <property type="match status" value="1"/>
</dbReference>
<evidence type="ECO:0000256" key="2">
    <source>
        <dbReference type="SAM" id="Phobius"/>
    </source>
</evidence>
<feature type="transmembrane region" description="Helical" evidence="2">
    <location>
        <begin position="380"/>
        <end position="397"/>
    </location>
</feature>
<dbReference type="AlphaFoldDB" id="A0A9J7AQ93"/>
<comment type="function">
    <text evidence="1">Part of the tripartite ATP-independent periplasmic (TRAP) transport system.</text>
</comment>
<protein>
    <submittedName>
        <fullName evidence="4">TRAP transporter permease</fullName>
    </submittedName>
</protein>
<dbReference type="InterPro" id="IPR010656">
    <property type="entry name" value="DctM"/>
</dbReference>
<dbReference type="GO" id="GO:0022857">
    <property type="term" value="F:transmembrane transporter activity"/>
    <property type="evidence" value="ECO:0007669"/>
    <property type="project" value="UniProtKB-UniRule"/>
</dbReference>
<keyword evidence="1" id="KW-0813">Transport</keyword>
<comment type="subcellular location">
    <subcellularLocation>
        <location evidence="1">Cell inner membrane</location>
        <topology evidence="1">Multi-pass membrane protein</topology>
    </subcellularLocation>
</comment>
<feature type="transmembrane region" description="Helical" evidence="2">
    <location>
        <begin position="441"/>
        <end position="464"/>
    </location>
</feature>
<dbReference type="Pfam" id="PF06808">
    <property type="entry name" value="DctM"/>
    <property type="match status" value="1"/>
</dbReference>
<feature type="transmembrane region" description="Helical" evidence="2">
    <location>
        <begin position="37"/>
        <end position="61"/>
    </location>
</feature>
<feature type="transmembrane region" description="Helical" evidence="2">
    <location>
        <begin position="643"/>
        <end position="662"/>
    </location>
</feature>
<feature type="transmembrane region" description="Helical" evidence="2">
    <location>
        <begin position="588"/>
        <end position="608"/>
    </location>
</feature>
<keyword evidence="1" id="KW-0997">Cell inner membrane</keyword>
<dbReference type="KEGG" id="naci:NUH88_19480"/>
<evidence type="ECO:0000313" key="5">
    <source>
        <dbReference type="Proteomes" id="UP001060336"/>
    </source>
</evidence>
<feature type="domain" description="TRAP C4-dicarboxylate transport system permease DctM subunit" evidence="3">
    <location>
        <begin position="152"/>
        <end position="584"/>
    </location>
</feature>
<evidence type="ECO:0000256" key="1">
    <source>
        <dbReference type="RuleBase" id="RU369079"/>
    </source>
</evidence>
<proteinExistence type="predicted"/>
<feature type="transmembrane region" description="Helical" evidence="2">
    <location>
        <begin position="528"/>
        <end position="551"/>
    </location>
</feature>
<dbReference type="EMBL" id="CP102480">
    <property type="protein sequence ID" value="UUX49568.1"/>
    <property type="molecule type" value="Genomic_DNA"/>
</dbReference>
<keyword evidence="2" id="KW-0812">Transmembrane</keyword>
<keyword evidence="5" id="KW-1185">Reference proteome</keyword>
<dbReference type="InterPro" id="IPR011853">
    <property type="entry name" value="TRAP_DctM-Dct_fused"/>
</dbReference>
<dbReference type="NCBIfam" id="TIGR02123">
    <property type="entry name" value="TRAP_fused"/>
    <property type="match status" value="1"/>
</dbReference>
<feature type="transmembrane region" description="Helical" evidence="2">
    <location>
        <begin position="108"/>
        <end position="126"/>
    </location>
</feature>
<sequence length="673" mass="71689">MSEASQPAAAGRLEYEEVKEYSFLEELLVSKRVNLTYIIMLVCCTISIALALFHLFIALYGTPEGRSFRSVHLSVMLVLAILVNPLFRSSHKDPILQSGDPRNLLRTAGFGIDMVLVALVIAVQVWTLWDIDAFQMRLGSKDPTDMMFGGILIALVLEATRRAVGIAMVCVTGFFIVHTLYSHYFFGIFYGPPTRFAKYIDVMFVSSNGIFGIPLHVAATYIVLFIVFGGVLIRSGAGRFFIDLAVALTGHRIGGPAKAATLSSAFMGTVSGSAVANVVTTGSFTIPLMKKTGYRGKFAAAVEACASSGGQITPPIMGAAAFIIAENLQVSYFTVIIAAAIPAFLYFVTVYFMVHLEAEKHGIESIPAERLPQVMEVLKGGWHLLLSLVILIAFLMMGYTPMKSAFWGILSLIALSFFHPGTRMSPVDILAAFETGVRSTVAVTVACACAGIIIGSIFASGFGLKFTQSVIDMSGGNLPLLLTMTAVASILLGMGMTTTAVYITVAALIVPSLEQIGVNIIAAHMFAFYFGVVSTITPPVALAAFAGAAIARTPPMATAFEATKVGIAKYLVPFAFIYNPSLLIEGPIWMTVVSTALVLIGLWVLSLGLEGWCRGRLGPAPRAVLLLSALFLMVPITAAPFGIPGAVIVAAGLIASGGIYFWRRSVPVGQPAQ</sequence>
<feature type="transmembrane region" description="Helical" evidence="2">
    <location>
        <begin position="332"/>
        <end position="354"/>
    </location>
</feature>
<dbReference type="RefSeq" id="WP_257768319.1">
    <property type="nucleotide sequence ID" value="NZ_CP102480.1"/>
</dbReference>
<reference evidence="4" key="1">
    <citation type="submission" date="2022-08" db="EMBL/GenBank/DDBJ databases">
        <title>Nisaea acidiphila sp. nov., isolated from a marine algal debris and emended description of the genus Nisaea Urios et al. 2008.</title>
        <authorList>
            <person name="Kwon K."/>
        </authorList>
    </citation>
    <scope>NUCLEOTIDE SEQUENCE</scope>
    <source>
        <strain evidence="4">MEBiC11861</strain>
    </source>
</reference>
<keyword evidence="2" id="KW-0472">Membrane</keyword>
<feature type="transmembrane region" description="Helical" evidence="2">
    <location>
        <begin position="404"/>
        <end position="421"/>
    </location>
</feature>
<accession>A0A9J7AQ93</accession>
<gene>
    <name evidence="4" type="ORF">NUH88_19480</name>
</gene>
<evidence type="ECO:0000259" key="3">
    <source>
        <dbReference type="Pfam" id="PF06808"/>
    </source>
</evidence>
<evidence type="ECO:0000313" key="4">
    <source>
        <dbReference type="EMBL" id="UUX49568.1"/>
    </source>
</evidence>
<feature type="transmembrane region" description="Helical" evidence="2">
    <location>
        <begin position="210"/>
        <end position="233"/>
    </location>
</feature>
<feature type="transmembrane region" description="Helical" evidence="2">
    <location>
        <begin position="620"/>
        <end position="637"/>
    </location>
</feature>
<feature type="transmembrane region" description="Helical" evidence="2">
    <location>
        <begin position="67"/>
        <end position="87"/>
    </location>
</feature>
<feature type="transmembrane region" description="Helical" evidence="2">
    <location>
        <begin position="476"/>
        <end position="494"/>
    </location>
</feature>
<dbReference type="PANTHER" id="PTHR43849:SF2">
    <property type="entry name" value="BLL3936 PROTEIN"/>
    <property type="match status" value="1"/>
</dbReference>
<keyword evidence="1" id="KW-1003">Cell membrane</keyword>
<keyword evidence="2" id="KW-1133">Transmembrane helix</keyword>
<feature type="transmembrane region" description="Helical" evidence="2">
    <location>
        <begin position="146"/>
        <end position="164"/>
    </location>
</feature>